<dbReference type="EMBL" id="BGPR01001649">
    <property type="protein sequence ID" value="GBM58819.1"/>
    <property type="molecule type" value="Genomic_DNA"/>
</dbReference>
<keyword evidence="1" id="KW-0472">Membrane</keyword>
<organism evidence="2 3">
    <name type="scientific">Araneus ventricosus</name>
    <name type="common">Orbweaver spider</name>
    <name type="synonym">Epeira ventricosa</name>
    <dbReference type="NCBI Taxonomy" id="182803"/>
    <lineage>
        <taxon>Eukaryota</taxon>
        <taxon>Metazoa</taxon>
        <taxon>Ecdysozoa</taxon>
        <taxon>Arthropoda</taxon>
        <taxon>Chelicerata</taxon>
        <taxon>Arachnida</taxon>
        <taxon>Araneae</taxon>
        <taxon>Araneomorphae</taxon>
        <taxon>Entelegynae</taxon>
        <taxon>Araneoidea</taxon>
        <taxon>Araneidae</taxon>
        <taxon>Araneus</taxon>
    </lineage>
</organism>
<dbReference type="PANTHER" id="PTHR47331:SF1">
    <property type="entry name" value="GAG-LIKE PROTEIN"/>
    <property type="match status" value="1"/>
</dbReference>
<evidence type="ECO:0000313" key="2">
    <source>
        <dbReference type="EMBL" id="GBM58819.1"/>
    </source>
</evidence>
<evidence type="ECO:0000313" key="3">
    <source>
        <dbReference type="Proteomes" id="UP000499080"/>
    </source>
</evidence>
<name>A0A4Y2H0X2_ARAVE</name>
<comment type="caution">
    <text evidence="2">The sequence shown here is derived from an EMBL/GenBank/DDBJ whole genome shotgun (WGS) entry which is preliminary data.</text>
</comment>
<keyword evidence="1" id="KW-0812">Transmembrane</keyword>
<evidence type="ECO:0008006" key="4">
    <source>
        <dbReference type="Google" id="ProtNLM"/>
    </source>
</evidence>
<dbReference type="PANTHER" id="PTHR47331">
    <property type="entry name" value="PHD-TYPE DOMAIN-CONTAINING PROTEIN"/>
    <property type="match status" value="1"/>
</dbReference>
<dbReference type="GO" id="GO:0003676">
    <property type="term" value="F:nucleic acid binding"/>
    <property type="evidence" value="ECO:0007669"/>
    <property type="project" value="InterPro"/>
</dbReference>
<keyword evidence="3" id="KW-1185">Reference proteome</keyword>
<gene>
    <name evidence="2" type="ORF">AVEN_179359_1</name>
</gene>
<dbReference type="InterPro" id="IPR036397">
    <property type="entry name" value="RNaseH_sf"/>
</dbReference>
<dbReference type="AlphaFoldDB" id="A0A4Y2H0X2"/>
<keyword evidence="1" id="KW-1133">Transmembrane helix</keyword>
<dbReference type="OrthoDB" id="6434541at2759"/>
<evidence type="ECO:0000256" key="1">
    <source>
        <dbReference type="SAM" id="Phobius"/>
    </source>
</evidence>
<accession>A0A4Y2H0X2</accession>
<dbReference type="Proteomes" id="UP000499080">
    <property type="component" value="Unassembled WGS sequence"/>
</dbReference>
<protein>
    <recommendedName>
        <fullName evidence="4">Integrase catalytic domain-containing protein</fullName>
    </recommendedName>
</protein>
<dbReference type="InterPro" id="IPR012337">
    <property type="entry name" value="RNaseH-like_sf"/>
</dbReference>
<sequence length="149" mass="17223">MKCKRYKAKPLTIESCPLPEDRVSDTVAFEVAGVDSAGPLFLRNALKVWIVLFIYSVCRAVNLELVAFLTTDSFLMAFRRFITGRGRLRTVYSDNGTNFKGSDNEFSTLHWEKLVREANINRILWKFDPLTASWWGGFWNGWFELLKNC</sequence>
<dbReference type="SUPFAM" id="SSF53098">
    <property type="entry name" value="Ribonuclease H-like"/>
    <property type="match status" value="1"/>
</dbReference>
<dbReference type="Gene3D" id="3.30.420.10">
    <property type="entry name" value="Ribonuclease H-like superfamily/Ribonuclease H"/>
    <property type="match status" value="1"/>
</dbReference>
<proteinExistence type="predicted"/>
<reference evidence="2 3" key="1">
    <citation type="journal article" date="2019" name="Sci. Rep.">
        <title>Orb-weaving spider Araneus ventricosus genome elucidates the spidroin gene catalogue.</title>
        <authorList>
            <person name="Kono N."/>
            <person name="Nakamura H."/>
            <person name="Ohtoshi R."/>
            <person name="Moran D.A.P."/>
            <person name="Shinohara A."/>
            <person name="Yoshida Y."/>
            <person name="Fujiwara M."/>
            <person name="Mori M."/>
            <person name="Tomita M."/>
            <person name="Arakawa K."/>
        </authorList>
    </citation>
    <scope>NUCLEOTIDE SEQUENCE [LARGE SCALE GENOMIC DNA]</scope>
</reference>
<feature type="transmembrane region" description="Helical" evidence="1">
    <location>
        <begin position="48"/>
        <end position="70"/>
    </location>
</feature>